<dbReference type="PANTHER" id="PTHR47027:SF26">
    <property type="entry name" value="REVERSE TRANSCRIPTASE DOMAIN-CONTAINING PROTEIN"/>
    <property type="match status" value="1"/>
</dbReference>
<evidence type="ECO:0000313" key="5">
    <source>
        <dbReference type="EMBL" id="VDM00238.1"/>
    </source>
</evidence>
<feature type="domain" description="C2H2-type" evidence="4">
    <location>
        <begin position="493"/>
        <end position="517"/>
    </location>
</feature>
<protein>
    <submittedName>
        <fullName evidence="7">C2H2-type domain-containing protein</fullName>
    </submittedName>
</protein>
<evidence type="ECO:0000256" key="3">
    <source>
        <dbReference type="SAM" id="Phobius"/>
    </source>
</evidence>
<keyword evidence="1" id="KW-0862">Zinc</keyword>
<reference evidence="7" key="1">
    <citation type="submission" date="2016-06" db="UniProtKB">
        <authorList>
            <consortium name="WormBaseParasite"/>
        </authorList>
    </citation>
    <scope>IDENTIFICATION</scope>
</reference>
<keyword evidence="3" id="KW-0812">Transmembrane</keyword>
<reference evidence="5 6" key="2">
    <citation type="submission" date="2018-11" db="EMBL/GenBank/DDBJ databases">
        <authorList>
            <consortium name="Pathogen Informatics"/>
        </authorList>
    </citation>
    <scope>NUCLEOTIDE SEQUENCE [LARGE SCALE GENOMIC DNA]</scope>
    <source>
        <strain evidence="5 6">NST_G2</strain>
    </source>
</reference>
<evidence type="ECO:0000313" key="6">
    <source>
        <dbReference type="Proteomes" id="UP000275846"/>
    </source>
</evidence>
<dbReference type="PANTHER" id="PTHR47027">
    <property type="entry name" value="REVERSE TRANSCRIPTASE DOMAIN-CONTAINING PROTEIN"/>
    <property type="match status" value="1"/>
</dbReference>
<keyword evidence="1" id="KW-0863">Zinc-finger</keyword>
<sequence length="517" mass="56274">MEFTALSPPSPILVLAAAILLASWIAAPVFTVLLQAGRSGRGPSGHRYSAKAAEEEVVELPRLLLVDHPRFRSKQQLRQYHSFVHLEFDAEVKTVSILDHVLHASKGLGGFGDPMGDLIIDFGAEAEIAAQVRDGIHRFQLGAIDIDVSCGVGGIGRRLMHHNRFLSVYAKSEVVTGGSEEVHAPLHFLFCHQASLRCICWLDDDEEDDDDDGGGDDDDDENDDDADDDDDDDGGGGGGGDDDDGDDDDKRKRNRHLCDNHKSISLLNIAGTIFALILLNRLNGHLEQGLLPEIQCGFHRDRGKTDMIFAECQEMRTHFYTTFVDLTNAFETVNCDGLWKVIQKFGCPERFMHMANGRRRQRQKSGTDNSFIDGPPPTITNAILLHPPPAPNMAMNTTCPTSTTSVTTSDYLLPATSNTTTSSACLCTNNQTIPISTSNSANPTSDSSTLIPVINSIAPTIIETASLFSSPITPTTAFAFTTTTTISDGDSLLNCPQCDRTFTSRIGLVGHLRIYRA</sequence>
<proteinExistence type="predicted"/>
<keyword evidence="1" id="KW-0479">Metal-binding</keyword>
<name>A0A183TBK4_SCHSO</name>
<dbReference type="InterPro" id="IPR000477">
    <property type="entry name" value="RT_dom"/>
</dbReference>
<dbReference type="Pfam" id="PF00078">
    <property type="entry name" value="RVT_1"/>
    <property type="match status" value="1"/>
</dbReference>
<evidence type="ECO:0000256" key="1">
    <source>
        <dbReference type="PROSITE-ProRule" id="PRU00042"/>
    </source>
</evidence>
<keyword evidence="3" id="KW-0472">Membrane</keyword>
<evidence type="ECO:0000259" key="4">
    <source>
        <dbReference type="PROSITE" id="PS50157"/>
    </source>
</evidence>
<gene>
    <name evidence="5" type="ORF">SSLN_LOCUS13852</name>
</gene>
<feature type="transmembrane region" description="Helical" evidence="3">
    <location>
        <begin position="12"/>
        <end position="34"/>
    </location>
</feature>
<evidence type="ECO:0000256" key="2">
    <source>
        <dbReference type="SAM" id="MobiDB-lite"/>
    </source>
</evidence>
<dbReference type="Proteomes" id="UP000275846">
    <property type="component" value="Unassembled WGS sequence"/>
</dbReference>
<dbReference type="STRING" id="70667.A0A183TBK4"/>
<dbReference type="OrthoDB" id="10070415at2759"/>
<keyword evidence="3" id="KW-1133">Transmembrane helix</keyword>
<keyword evidence="6" id="KW-1185">Reference proteome</keyword>
<dbReference type="AlphaFoldDB" id="A0A183TBK4"/>
<accession>A0A183TBK4</accession>
<feature type="region of interest" description="Disordered" evidence="2">
    <location>
        <begin position="209"/>
        <end position="249"/>
    </location>
</feature>
<organism evidence="7">
    <name type="scientific">Schistocephalus solidus</name>
    <name type="common">Tapeworm</name>
    <dbReference type="NCBI Taxonomy" id="70667"/>
    <lineage>
        <taxon>Eukaryota</taxon>
        <taxon>Metazoa</taxon>
        <taxon>Spiralia</taxon>
        <taxon>Lophotrochozoa</taxon>
        <taxon>Platyhelminthes</taxon>
        <taxon>Cestoda</taxon>
        <taxon>Eucestoda</taxon>
        <taxon>Diphyllobothriidea</taxon>
        <taxon>Diphyllobothriidae</taxon>
        <taxon>Schistocephalus</taxon>
    </lineage>
</organism>
<feature type="compositionally biased region" description="Acidic residues" evidence="2">
    <location>
        <begin position="209"/>
        <end position="247"/>
    </location>
</feature>
<dbReference type="EMBL" id="UYSU01038429">
    <property type="protein sequence ID" value="VDM00238.1"/>
    <property type="molecule type" value="Genomic_DNA"/>
</dbReference>
<evidence type="ECO:0000313" key="7">
    <source>
        <dbReference type="WBParaSite" id="SSLN_0001438101-mRNA-1"/>
    </source>
</evidence>
<dbReference type="PROSITE" id="PS50157">
    <property type="entry name" value="ZINC_FINGER_C2H2_2"/>
    <property type="match status" value="1"/>
</dbReference>
<dbReference type="GO" id="GO:0008270">
    <property type="term" value="F:zinc ion binding"/>
    <property type="evidence" value="ECO:0007669"/>
    <property type="project" value="UniProtKB-KW"/>
</dbReference>
<dbReference type="WBParaSite" id="SSLN_0001438101-mRNA-1">
    <property type="protein sequence ID" value="SSLN_0001438101-mRNA-1"/>
    <property type="gene ID" value="SSLN_0001438101"/>
</dbReference>
<dbReference type="InterPro" id="IPR013087">
    <property type="entry name" value="Znf_C2H2_type"/>
</dbReference>